<keyword evidence="2" id="KW-1185">Reference proteome</keyword>
<comment type="caution">
    <text evidence="1">The sequence shown here is derived from an EMBL/GenBank/DDBJ whole genome shotgun (WGS) entry which is preliminary data.</text>
</comment>
<dbReference type="Proteomes" id="UP000824533">
    <property type="component" value="Linkage Group LG12"/>
</dbReference>
<protein>
    <submittedName>
        <fullName evidence="1">Uncharacterized protein</fullName>
    </submittedName>
</protein>
<proteinExistence type="predicted"/>
<reference evidence="1 2" key="1">
    <citation type="journal article" date="2021" name="Front. Genet.">
        <title>Chromosome-Level Genome Assembly Reveals Significant Gene Expansion in the Toll and IMD Signaling Pathways of Dendrolimus kikuchii.</title>
        <authorList>
            <person name="Zhou J."/>
            <person name="Wu P."/>
            <person name="Xiong Z."/>
            <person name="Liu N."/>
            <person name="Zhao N."/>
            <person name="Ji M."/>
            <person name="Qiu Y."/>
            <person name="Yang B."/>
        </authorList>
    </citation>
    <scope>NUCLEOTIDE SEQUENCE [LARGE SCALE GENOMIC DNA]</scope>
    <source>
        <strain evidence="1">Ann1</strain>
    </source>
</reference>
<evidence type="ECO:0000313" key="2">
    <source>
        <dbReference type="Proteomes" id="UP000824533"/>
    </source>
</evidence>
<dbReference type="EMBL" id="CM034398">
    <property type="protein sequence ID" value="KAJ0177175.1"/>
    <property type="molecule type" value="Genomic_DNA"/>
</dbReference>
<accession>A0ACC1D021</accession>
<organism evidence="1 2">
    <name type="scientific">Dendrolimus kikuchii</name>
    <dbReference type="NCBI Taxonomy" id="765133"/>
    <lineage>
        <taxon>Eukaryota</taxon>
        <taxon>Metazoa</taxon>
        <taxon>Ecdysozoa</taxon>
        <taxon>Arthropoda</taxon>
        <taxon>Hexapoda</taxon>
        <taxon>Insecta</taxon>
        <taxon>Pterygota</taxon>
        <taxon>Neoptera</taxon>
        <taxon>Endopterygota</taxon>
        <taxon>Lepidoptera</taxon>
        <taxon>Glossata</taxon>
        <taxon>Ditrysia</taxon>
        <taxon>Bombycoidea</taxon>
        <taxon>Lasiocampidae</taxon>
        <taxon>Dendrolimus</taxon>
    </lineage>
</organism>
<sequence length="378" mass="42727">MISVKPLRPKKTKLNKKQKRVNITKIEKLKNPDVKLSIKVPADRSIKIKAETASNIVTEKKKAKYVFPSKSITEDVVNSCLTALQHVTVQSKKKNTIFEEETPIFIEIHCIKIQNSKGNVRFIIPNSTVASTGEVCLITPDLKKGRKIDHEPTIDKWEELLRKKDVTAVKTIIPIRQLKVEYDQFELKRRLLTQHDFIMVDTRVLSHVSHILGNMFFKKHNMLIPVRLNEEGDLKKSIDLGLHTAILRLSEGETSTIIVGHTGMSQKCLKENVLSIVNQLHTRFPGGEANIRSLSLKLPLSISVPLYLTLRPSNLITAPKFAHKRPKHSTVLEDELSTIPGAKVRVGPDGTVKLIKPKEVDSISEDEENFESTTEQRS</sequence>
<evidence type="ECO:0000313" key="1">
    <source>
        <dbReference type="EMBL" id="KAJ0177175.1"/>
    </source>
</evidence>
<name>A0ACC1D021_9NEOP</name>
<gene>
    <name evidence="1" type="ORF">K1T71_007184</name>
</gene>